<protein>
    <submittedName>
        <fullName evidence="1">NfeD family protein</fullName>
    </submittedName>
</protein>
<reference evidence="2" key="1">
    <citation type="journal article" date="2025" name="Aquaculture">
        <title>Assessment of the bioflocculant production and safety properties of Metabacillus hrfriensis sp. nov. based on phenotypic and whole-genome sequencing analysis.</title>
        <authorList>
            <person name="Zhang R."/>
            <person name="Zhao Z."/>
            <person name="Luo L."/>
            <person name="Wang S."/>
            <person name="Guo K."/>
            <person name="Xu W."/>
        </authorList>
    </citation>
    <scope>NUCLEOTIDE SEQUENCE [LARGE SCALE GENOMIC DNA]</scope>
    <source>
        <strain evidence="2">CT-WN-B3</strain>
    </source>
</reference>
<keyword evidence="2" id="KW-1185">Reference proteome</keyword>
<evidence type="ECO:0000313" key="2">
    <source>
        <dbReference type="Proteomes" id="UP001226091"/>
    </source>
</evidence>
<dbReference type="Proteomes" id="UP001226091">
    <property type="component" value="Chromosome"/>
</dbReference>
<dbReference type="EMBL" id="CP126116">
    <property type="protein sequence ID" value="WHZ60208.1"/>
    <property type="molecule type" value="Genomic_DNA"/>
</dbReference>
<organism evidence="1 2">
    <name type="scientific">Metabacillus hrfriensis</name>
    <dbReference type="NCBI Taxonomy" id="3048891"/>
    <lineage>
        <taxon>Bacteria</taxon>
        <taxon>Bacillati</taxon>
        <taxon>Bacillota</taxon>
        <taxon>Bacilli</taxon>
        <taxon>Bacillales</taxon>
        <taxon>Bacillaceae</taxon>
        <taxon>Metabacillus</taxon>
    </lineage>
</organism>
<accession>A0ACD4RI64</accession>
<proteinExistence type="predicted"/>
<name>A0ACD4RI64_9BACI</name>
<gene>
    <name evidence="1" type="ORF">QLQ22_08665</name>
</gene>
<sequence>MLMFGYPIETIYLFGLIIAGSLTLLFVFFGDAVEGITGGIPFLSPTLVLAFMTFFFACGYILEMTALFSAFLSVFISIFSSAILVTLLHIFVLVPLSSAEESLSYHESELKGRVGHVITSIPVNGFGEVLLSSSVGSISKIAASFDNTPIPSGTKILVIESKNSVVSVTSYQPFEESLKGDTL</sequence>
<evidence type="ECO:0000313" key="1">
    <source>
        <dbReference type="EMBL" id="WHZ60208.1"/>
    </source>
</evidence>